<sequence length="54" mass="5720">EKGNRDITGGMGAMYMNEPEKGHNAAHIPNLIFLASLHALECVHGAAIMLSSLS</sequence>
<evidence type="ECO:0000313" key="2">
    <source>
        <dbReference type="Proteomes" id="UP001529510"/>
    </source>
</evidence>
<dbReference type="Proteomes" id="UP001529510">
    <property type="component" value="Unassembled WGS sequence"/>
</dbReference>
<comment type="caution">
    <text evidence="1">The sequence shown here is derived from an EMBL/GenBank/DDBJ whole genome shotgun (WGS) entry which is preliminary data.</text>
</comment>
<proteinExistence type="predicted"/>
<dbReference type="EMBL" id="JAMKFB020000012">
    <property type="protein sequence ID" value="KAL0179125.1"/>
    <property type="molecule type" value="Genomic_DNA"/>
</dbReference>
<evidence type="ECO:0000313" key="1">
    <source>
        <dbReference type="EMBL" id="KAL0179125.1"/>
    </source>
</evidence>
<name>A0ABD0PZM1_CIRMR</name>
<feature type="non-terminal residue" evidence="1">
    <location>
        <position position="1"/>
    </location>
</feature>
<keyword evidence="2" id="KW-1185">Reference proteome</keyword>
<protein>
    <submittedName>
        <fullName evidence="1">Uncharacterized protein</fullName>
    </submittedName>
</protein>
<organism evidence="1 2">
    <name type="scientific">Cirrhinus mrigala</name>
    <name type="common">Mrigala</name>
    <dbReference type="NCBI Taxonomy" id="683832"/>
    <lineage>
        <taxon>Eukaryota</taxon>
        <taxon>Metazoa</taxon>
        <taxon>Chordata</taxon>
        <taxon>Craniata</taxon>
        <taxon>Vertebrata</taxon>
        <taxon>Euteleostomi</taxon>
        <taxon>Actinopterygii</taxon>
        <taxon>Neopterygii</taxon>
        <taxon>Teleostei</taxon>
        <taxon>Ostariophysi</taxon>
        <taxon>Cypriniformes</taxon>
        <taxon>Cyprinidae</taxon>
        <taxon>Labeoninae</taxon>
        <taxon>Labeonini</taxon>
        <taxon>Cirrhinus</taxon>
    </lineage>
</organism>
<dbReference type="AlphaFoldDB" id="A0ABD0PZM1"/>
<gene>
    <name evidence="1" type="ORF">M9458_024567</name>
</gene>
<reference evidence="1 2" key="1">
    <citation type="submission" date="2024-05" db="EMBL/GenBank/DDBJ databases">
        <title>Genome sequencing and assembly of Indian major carp, Cirrhinus mrigala (Hamilton, 1822).</title>
        <authorList>
            <person name="Mohindra V."/>
            <person name="Chowdhury L.M."/>
            <person name="Lal K."/>
            <person name="Jena J.K."/>
        </authorList>
    </citation>
    <scope>NUCLEOTIDE SEQUENCE [LARGE SCALE GENOMIC DNA]</scope>
    <source>
        <strain evidence="1">CM1030</strain>
        <tissue evidence="1">Blood</tissue>
    </source>
</reference>
<accession>A0ABD0PZM1</accession>